<dbReference type="Proteomes" id="UP000242188">
    <property type="component" value="Unassembled WGS sequence"/>
</dbReference>
<dbReference type="PANTHER" id="PTHR21771">
    <property type="entry name" value="MITOCHONDRIA-EATING PROTEIN-RELATED"/>
    <property type="match status" value="1"/>
</dbReference>
<gene>
    <name evidence="16" type="ORF">KP79_PYT12494</name>
</gene>
<dbReference type="GO" id="GO:0035695">
    <property type="term" value="P:mitophagy by internal vacuole formation"/>
    <property type="evidence" value="ECO:0007669"/>
    <property type="project" value="TreeGrafter"/>
</dbReference>
<evidence type="ECO:0000313" key="16">
    <source>
        <dbReference type="EMBL" id="OWF54875.1"/>
    </source>
</evidence>
<keyword evidence="6" id="KW-0963">Cytoplasm</keyword>
<dbReference type="GO" id="GO:0005741">
    <property type="term" value="C:mitochondrial outer membrane"/>
    <property type="evidence" value="ECO:0007669"/>
    <property type="project" value="UniProtKB-SubCell"/>
</dbReference>
<evidence type="ECO:0000256" key="8">
    <source>
        <dbReference type="ARBA" id="ARBA00023054"/>
    </source>
</evidence>
<evidence type="ECO:0000256" key="9">
    <source>
        <dbReference type="ARBA" id="ARBA00023121"/>
    </source>
</evidence>
<dbReference type="InterPro" id="IPR026169">
    <property type="entry name" value="MIEAP"/>
</dbReference>
<evidence type="ECO:0000256" key="4">
    <source>
        <dbReference type="ARBA" id="ARBA00008233"/>
    </source>
</evidence>
<evidence type="ECO:0000256" key="7">
    <source>
        <dbReference type="ARBA" id="ARBA00022787"/>
    </source>
</evidence>
<feature type="domain" description="Mitochondria-eating protein C-terminal" evidence="15">
    <location>
        <begin position="336"/>
        <end position="528"/>
    </location>
</feature>
<feature type="compositionally biased region" description="Basic and acidic residues" evidence="14">
    <location>
        <begin position="1"/>
        <end position="21"/>
    </location>
</feature>
<comment type="subcellular location">
    <subcellularLocation>
        <location evidence="3">Cytoplasm</location>
    </subcellularLocation>
    <subcellularLocation>
        <location evidence="2">Mitochondrion matrix</location>
    </subcellularLocation>
    <subcellularLocation>
        <location evidence="1">Mitochondrion outer membrane</location>
    </subcellularLocation>
</comment>
<keyword evidence="17" id="KW-1185">Reference proteome</keyword>
<accession>A0A210R1W2</accession>
<feature type="region of interest" description="Disordered" evidence="14">
    <location>
        <begin position="1"/>
        <end position="54"/>
    </location>
</feature>
<comment type="caution">
    <text evidence="16">The sequence shown here is derived from an EMBL/GenBank/DDBJ whole genome shotgun (WGS) entry which is preliminary data.</text>
</comment>
<evidence type="ECO:0000256" key="2">
    <source>
        <dbReference type="ARBA" id="ARBA00004305"/>
    </source>
</evidence>
<feature type="coiled-coil region" evidence="13">
    <location>
        <begin position="166"/>
        <end position="193"/>
    </location>
</feature>
<feature type="region of interest" description="Disordered" evidence="14">
    <location>
        <begin position="128"/>
        <end position="154"/>
    </location>
</feature>
<dbReference type="GO" id="GO:0035694">
    <property type="term" value="P:mitochondrial protein catabolic process"/>
    <property type="evidence" value="ECO:0007669"/>
    <property type="project" value="InterPro"/>
</dbReference>
<sequence length="533" mass="61902">MSSQEKQKHEEPLAKDLDNKDNGQSSTSNPDKTESNTEQKNEDLGSGNGIAQSTDAQHEIPASNNGTTRSEQCNTQNNTDLLAEVQKIHFLICEQKGSQTDDSILLIQESQRVFSEMLDKIEKSVEMPAQFTGDTEKKHRKSEKSAQKNNEAAAKTTRIKTLLCYLDQKRGEMTKLREEVEKTQSELNKFEQVHAERTSWYKGLQEDIQKQHQPTIDIPEVLSEEEKRGFKMFKTVLEKKTEKVEKLEKEMKELDQTQEQRLKTKAKEMDKLREREAEKVEKLKKEKKSLEQRGEQNLKSMEKEMDMLRQRLSKMAGAKLTEGNPSFTDLNDPNRPLKLAERYTELNDNEWTDAYEILTGDRGIKRKDAIIILRDIVTDCYNECVRLAEEQWRSLARILTQTRTDTADETLKEIGFRQTEFKDLKNLRKMAATKASDKITEKVKETLLERLEDKQKMQQLNLFIEAGIRLTWDMAVHDPPVYMYWDLKQGDPPNDKFKVYTKSGNKVRYVVWPSLLLHKDGPLLVKGVYQLFT</sequence>
<dbReference type="InterPro" id="IPR031981">
    <property type="entry name" value="MIEAP_C"/>
</dbReference>
<keyword evidence="7" id="KW-1000">Mitochondrion outer membrane</keyword>
<feature type="compositionally biased region" description="Basic and acidic residues" evidence="14">
    <location>
        <begin position="31"/>
        <end position="43"/>
    </location>
</feature>
<evidence type="ECO:0000259" key="15">
    <source>
        <dbReference type="Pfam" id="PF16026"/>
    </source>
</evidence>
<evidence type="ECO:0000256" key="5">
    <source>
        <dbReference type="ARBA" id="ARBA00019863"/>
    </source>
</evidence>
<evidence type="ECO:0000256" key="11">
    <source>
        <dbReference type="ARBA" id="ARBA00023136"/>
    </source>
</evidence>
<keyword evidence="11" id="KW-0472">Membrane</keyword>
<proteinExistence type="inferred from homology"/>
<keyword evidence="10" id="KW-0496">Mitochondrion</keyword>
<keyword evidence="9" id="KW-0446">Lipid-binding</keyword>
<dbReference type="GO" id="GO:0008289">
    <property type="term" value="F:lipid binding"/>
    <property type="evidence" value="ECO:0007669"/>
    <property type="project" value="UniProtKB-KW"/>
</dbReference>
<evidence type="ECO:0000256" key="6">
    <source>
        <dbReference type="ARBA" id="ARBA00022490"/>
    </source>
</evidence>
<protein>
    <recommendedName>
        <fullName evidence="5">Mitochondria-eating protein</fullName>
    </recommendedName>
    <alternativeName>
        <fullName evidence="12">Spermatogenesis-associated protein 18</fullName>
    </alternativeName>
</protein>
<comment type="similarity">
    <text evidence="4">Belongs to the MIEAP family.</text>
</comment>
<dbReference type="Pfam" id="PF16026">
    <property type="entry name" value="MIEAP"/>
    <property type="match status" value="1"/>
</dbReference>
<evidence type="ECO:0000256" key="14">
    <source>
        <dbReference type="SAM" id="MobiDB-lite"/>
    </source>
</evidence>
<organism evidence="16 17">
    <name type="scientific">Mizuhopecten yessoensis</name>
    <name type="common">Japanese scallop</name>
    <name type="synonym">Patinopecten yessoensis</name>
    <dbReference type="NCBI Taxonomy" id="6573"/>
    <lineage>
        <taxon>Eukaryota</taxon>
        <taxon>Metazoa</taxon>
        <taxon>Spiralia</taxon>
        <taxon>Lophotrochozoa</taxon>
        <taxon>Mollusca</taxon>
        <taxon>Bivalvia</taxon>
        <taxon>Autobranchia</taxon>
        <taxon>Pteriomorphia</taxon>
        <taxon>Pectinida</taxon>
        <taxon>Pectinoidea</taxon>
        <taxon>Pectinidae</taxon>
        <taxon>Mizuhopecten</taxon>
    </lineage>
</organism>
<evidence type="ECO:0000256" key="13">
    <source>
        <dbReference type="SAM" id="Coils"/>
    </source>
</evidence>
<dbReference type="PANTHER" id="PTHR21771:SF0">
    <property type="entry name" value="MITOCHONDRIA-EATING PROTEIN"/>
    <property type="match status" value="1"/>
</dbReference>
<evidence type="ECO:0000256" key="3">
    <source>
        <dbReference type="ARBA" id="ARBA00004496"/>
    </source>
</evidence>
<dbReference type="EMBL" id="NEDP02000861">
    <property type="protein sequence ID" value="OWF54875.1"/>
    <property type="molecule type" value="Genomic_DNA"/>
</dbReference>
<dbReference type="GO" id="GO:0005759">
    <property type="term" value="C:mitochondrial matrix"/>
    <property type="evidence" value="ECO:0007669"/>
    <property type="project" value="UniProtKB-SubCell"/>
</dbReference>
<keyword evidence="8 13" id="KW-0175">Coiled coil</keyword>
<name>A0A210R1W2_MIZYE</name>
<feature type="coiled-coil region" evidence="13">
    <location>
        <begin position="230"/>
        <end position="318"/>
    </location>
</feature>
<reference evidence="16 17" key="1">
    <citation type="journal article" date="2017" name="Nat. Ecol. Evol.">
        <title>Scallop genome provides insights into evolution of bilaterian karyotype and development.</title>
        <authorList>
            <person name="Wang S."/>
            <person name="Zhang J."/>
            <person name="Jiao W."/>
            <person name="Li J."/>
            <person name="Xun X."/>
            <person name="Sun Y."/>
            <person name="Guo X."/>
            <person name="Huan P."/>
            <person name="Dong B."/>
            <person name="Zhang L."/>
            <person name="Hu X."/>
            <person name="Sun X."/>
            <person name="Wang J."/>
            <person name="Zhao C."/>
            <person name="Wang Y."/>
            <person name="Wang D."/>
            <person name="Huang X."/>
            <person name="Wang R."/>
            <person name="Lv J."/>
            <person name="Li Y."/>
            <person name="Zhang Z."/>
            <person name="Liu B."/>
            <person name="Lu W."/>
            <person name="Hui Y."/>
            <person name="Liang J."/>
            <person name="Zhou Z."/>
            <person name="Hou R."/>
            <person name="Li X."/>
            <person name="Liu Y."/>
            <person name="Li H."/>
            <person name="Ning X."/>
            <person name="Lin Y."/>
            <person name="Zhao L."/>
            <person name="Xing Q."/>
            <person name="Dou J."/>
            <person name="Li Y."/>
            <person name="Mao J."/>
            <person name="Guo H."/>
            <person name="Dou H."/>
            <person name="Li T."/>
            <person name="Mu C."/>
            <person name="Jiang W."/>
            <person name="Fu Q."/>
            <person name="Fu X."/>
            <person name="Miao Y."/>
            <person name="Liu J."/>
            <person name="Yu Q."/>
            <person name="Li R."/>
            <person name="Liao H."/>
            <person name="Li X."/>
            <person name="Kong Y."/>
            <person name="Jiang Z."/>
            <person name="Chourrout D."/>
            <person name="Li R."/>
            <person name="Bao Z."/>
        </authorList>
    </citation>
    <scope>NUCLEOTIDE SEQUENCE [LARGE SCALE GENOMIC DNA]</scope>
    <source>
        <strain evidence="16 17">PY_sf001</strain>
    </source>
</reference>
<evidence type="ECO:0000256" key="1">
    <source>
        <dbReference type="ARBA" id="ARBA00004294"/>
    </source>
</evidence>
<evidence type="ECO:0000313" key="17">
    <source>
        <dbReference type="Proteomes" id="UP000242188"/>
    </source>
</evidence>
<dbReference type="AlphaFoldDB" id="A0A210R1W2"/>
<evidence type="ECO:0000256" key="10">
    <source>
        <dbReference type="ARBA" id="ARBA00023128"/>
    </source>
</evidence>
<evidence type="ECO:0000256" key="12">
    <source>
        <dbReference type="ARBA" id="ARBA00032687"/>
    </source>
</evidence>